<dbReference type="InterPro" id="IPR042241">
    <property type="entry name" value="GCP_C_sf"/>
</dbReference>
<evidence type="ECO:0000256" key="3">
    <source>
        <dbReference type="ARBA" id="ARBA00022490"/>
    </source>
</evidence>
<evidence type="ECO:0000259" key="8">
    <source>
        <dbReference type="Pfam" id="PF17681"/>
    </source>
</evidence>
<feature type="domain" description="Gamma tubulin complex component C-terminal" evidence="7">
    <location>
        <begin position="554"/>
        <end position="882"/>
    </location>
</feature>
<comment type="subcellular location">
    <subcellularLocation>
        <location evidence="1">Cytoplasm</location>
        <location evidence="1">Cytoskeleton</location>
    </subcellularLocation>
</comment>
<dbReference type="Gene3D" id="1.20.120.1900">
    <property type="entry name" value="Gamma-tubulin complex, C-terminal domain"/>
    <property type="match status" value="1"/>
</dbReference>
<dbReference type="Pfam" id="PF04130">
    <property type="entry name" value="GCP_C_terminal"/>
    <property type="match status" value="1"/>
</dbReference>
<feature type="region of interest" description="Disordered" evidence="6">
    <location>
        <begin position="1"/>
        <end position="25"/>
    </location>
</feature>
<dbReference type="InterPro" id="IPR040457">
    <property type="entry name" value="GCP_C"/>
</dbReference>
<dbReference type="GO" id="GO:0051011">
    <property type="term" value="F:microtubule minus-end binding"/>
    <property type="evidence" value="ECO:0007669"/>
    <property type="project" value="TreeGrafter"/>
</dbReference>
<dbReference type="OrthoDB" id="5860513at2759"/>
<feature type="region of interest" description="Disordered" evidence="6">
    <location>
        <begin position="806"/>
        <end position="838"/>
    </location>
</feature>
<evidence type="ECO:0000256" key="4">
    <source>
        <dbReference type="ARBA" id="ARBA00022701"/>
    </source>
</evidence>
<dbReference type="Proteomes" id="UP000002630">
    <property type="component" value="Linkage Group LG02"/>
</dbReference>
<dbReference type="Pfam" id="PF17681">
    <property type="entry name" value="GCP_N_terminal"/>
    <property type="match status" value="1"/>
</dbReference>
<feature type="compositionally biased region" description="Basic and acidic residues" evidence="6">
    <location>
        <begin position="806"/>
        <end position="815"/>
    </location>
</feature>
<name>D7G6W1_ECTSI</name>
<feature type="compositionally biased region" description="Basic and acidic residues" evidence="6">
    <location>
        <begin position="1"/>
        <end position="12"/>
    </location>
</feature>
<dbReference type="STRING" id="2880.D7G6W1"/>
<dbReference type="PANTHER" id="PTHR19302">
    <property type="entry name" value="GAMMA TUBULIN COMPLEX PROTEIN"/>
    <property type="match status" value="1"/>
</dbReference>
<evidence type="ECO:0000313" key="10">
    <source>
        <dbReference type="Proteomes" id="UP000002630"/>
    </source>
</evidence>
<dbReference type="GO" id="GO:0000922">
    <property type="term" value="C:spindle pole"/>
    <property type="evidence" value="ECO:0007669"/>
    <property type="project" value="InterPro"/>
</dbReference>
<dbReference type="InterPro" id="IPR007259">
    <property type="entry name" value="GCP"/>
</dbReference>
<gene>
    <name evidence="9" type="primary">GCP</name>
    <name evidence="9" type="ORF">Esi_0008_0047</name>
</gene>
<dbReference type="EMBL" id="FN649727">
    <property type="protein sequence ID" value="CBJ25654.1"/>
    <property type="molecule type" value="Genomic_DNA"/>
</dbReference>
<dbReference type="GO" id="GO:0031122">
    <property type="term" value="P:cytoplasmic microtubule organization"/>
    <property type="evidence" value="ECO:0007669"/>
    <property type="project" value="TreeGrafter"/>
</dbReference>
<dbReference type="GO" id="GO:0000930">
    <property type="term" value="C:gamma-tubulin complex"/>
    <property type="evidence" value="ECO:0007669"/>
    <property type="project" value="TreeGrafter"/>
</dbReference>
<evidence type="ECO:0000256" key="5">
    <source>
        <dbReference type="ARBA" id="ARBA00023212"/>
    </source>
</evidence>
<dbReference type="GO" id="GO:0051225">
    <property type="term" value="P:spindle assembly"/>
    <property type="evidence" value="ECO:0007669"/>
    <property type="project" value="TreeGrafter"/>
</dbReference>
<dbReference type="EMBL" id="FN649035">
    <property type="protein sequence ID" value="CBJ25654.1"/>
    <property type="molecule type" value="Genomic_DNA"/>
</dbReference>
<comment type="similarity">
    <text evidence="2">Belongs to the TUBGCP family.</text>
</comment>
<sequence>MSRQRFTDDPSMGRRAPPSSSEAALDTTQLLERLARSIISERCGRRDSDAAAAPSEAQIHGAVRLCIRILTSHIGEPLMVEDEASVAQVIRTRLVKTPSSSSSGVEAALRFDDLHRRLKLLAGLKNRAPMLHLLHALTDTGTAAAAAAAANHHGVAPPAIPQMPPRVFSEPAAGLSGIGHVVGQGLPATATASVGGDGYHGGGVSNGREPVGEGRRHTEAMGGRAGRHRSVVSRGMPRRTTEVTERTLLKGILYAFQGIDSQYIKYCEEESGYVLDPRLRLGLKQRAMVTEMLEMGWLFTTVVRYNQSVDAGSAGVGPGRIQQAFVFSLKEDLTEYYRLIAVLGAQLNLESEGVGVGAGGTEGLTLQRLFVWVKDPMKRLNVMATLVAAAAQLKGGALASCLHTHVDHGDPFVRGLVQRTMVRACESLFLMVKLWMFEGELVDHHNEFFVQEKKLATVLKETLWHDRYHLDLCLLPKFIDQEVAVKILTIGKAINFLRRLCGDSEWIMGPMAKAAAQATTLEYGNTISLRAVVESCSALTNARLVHLMLGPYRLKSHLRVLKKFLLHGQGDLMLTLIEVLGPELDKKATVIYRHNVMGIVEGVIKTSAILQDEAEDVARIGVKIFGGSESDTGWDVFSLEYDVGAPISTVVTKEVLVEYRRVFHLLWRIKRAEWSLASAWRLHTSATHVRLEQALPELRGALHRCSLIRGQMFFLTTNLSNYMMFEVLETSWGTLQKSLDSALTLDDIIQAHKAYMKGILARAMLNEESTDVKNKVEEVLGIIIDFCRHQESLVIRAMAEVTTRRAEQADKDRRTAMGQWGTEDDTAQGGRRLGRDPFGMGNIEDTARRFEEKLSELRCMLEQKCGKMEILRFLIFRLDFNE</sequence>
<evidence type="ECO:0000259" key="7">
    <source>
        <dbReference type="Pfam" id="PF04130"/>
    </source>
</evidence>
<dbReference type="GO" id="GO:0005874">
    <property type="term" value="C:microtubule"/>
    <property type="evidence" value="ECO:0007669"/>
    <property type="project" value="UniProtKB-KW"/>
</dbReference>
<feature type="domain" description="Gamma tubulin complex component protein N-terminal" evidence="8">
    <location>
        <begin position="250"/>
        <end position="549"/>
    </location>
</feature>
<dbReference type="InterPro" id="IPR041470">
    <property type="entry name" value="GCP_N"/>
</dbReference>
<keyword evidence="5" id="KW-0206">Cytoskeleton</keyword>
<evidence type="ECO:0000313" key="9">
    <source>
        <dbReference type="EMBL" id="CBJ25654.1"/>
    </source>
</evidence>
<keyword evidence="3" id="KW-0963">Cytoplasm</keyword>
<proteinExistence type="inferred from homology"/>
<evidence type="ECO:0000256" key="1">
    <source>
        <dbReference type="ARBA" id="ARBA00004245"/>
    </source>
</evidence>
<reference evidence="9 10" key="1">
    <citation type="journal article" date="2010" name="Nature">
        <title>The Ectocarpus genome and the independent evolution of multicellularity in brown algae.</title>
        <authorList>
            <person name="Cock J.M."/>
            <person name="Sterck L."/>
            <person name="Rouze P."/>
            <person name="Scornet D."/>
            <person name="Allen A.E."/>
            <person name="Amoutzias G."/>
            <person name="Anthouard V."/>
            <person name="Artiguenave F."/>
            <person name="Aury J.M."/>
            <person name="Badger J.H."/>
            <person name="Beszteri B."/>
            <person name="Billiau K."/>
            <person name="Bonnet E."/>
            <person name="Bothwell J.H."/>
            <person name="Bowler C."/>
            <person name="Boyen C."/>
            <person name="Brownlee C."/>
            <person name="Carrano C.J."/>
            <person name="Charrier B."/>
            <person name="Cho G.Y."/>
            <person name="Coelho S.M."/>
            <person name="Collen J."/>
            <person name="Corre E."/>
            <person name="Da Silva C."/>
            <person name="Delage L."/>
            <person name="Delaroque N."/>
            <person name="Dittami S.M."/>
            <person name="Doulbeau S."/>
            <person name="Elias M."/>
            <person name="Farnham G."/>
            <person name="Gachon C.M."/>
            <person name="Gschloessl B."/>
            <person name="Heesch S."/>
            <person name="Jabbari K."/>
            <person name="Jubin C."/>
            <person name="Kawai H."/>
            <person name="Kimura K."/>
            <person name="Kloareg B."/>
            <person name="Kupper F.C."/>
            <person name="Lang D."/>
            <person name="Le Bail A."/>
            <person name="Leblanc C."/>
            <person name="Lerouge P."/>
            <person name="Lohr M."/>
            <person name="Lopez P.J."/>
            <person name="Martens C."/>
            <person name="Maumus F."/>
            <person name="Michel G."/>
            <person name="Miranda-Saavedra D."/>
            <person name="Morales J."/>
            <person name="Moreau H."/>
            <person name="Motomura T."/>
            <person name="Nagasato C."/>
            <person name="Napoli C.A."/>
            <person name="Nelson D.R."/>
            <person name="Nyvall-Collen P."/>
            <person name="Peters A.F."/>
            <person name="Pommier C."/>
            <person name="Potin P."/>
            <person name="Poulain J."/>
            <person name="Quesneville H."/>
            <person name="Read B."/>
            <person name="Rensing S.A."/>
            <person name="Ritter A."/>
            <person name="Rousvoal S."/>
            <person name="Samanta M."/>
            <person name="Samson G."/>
            <person name="Schroeder D.C."/>
            <person name="Segurens B."/>
            <person name="Strittmatter M."/>
            <person name="Tonon T."/>
            <person name="Tregear J.W."/>
            <person name="Valentin K."/>
            <person name="von Dassow P."/>
            <person name="Yamagishi T."/>
            <person name="Van de Peer Y."/>
            <person name="Wincker P."/>
        </authorList>
    </citation>
    <scope>NUCLEOTIDE SEQUENCE [LARGE SCALE GENOMIC DNA]</scope>
    <source>
        <strain evidence="10">Ec32 / CCAP1310/4</strain>
    </source>
</reference>
<evidence type="ECO:0000256" key="6">
    <source>
        <dbReference type="SAM" id="MobiDB-lite"/>
    </source>
</evidence>
<dbReference type="GO" id="GO:0051321">
    <property type="term" value="P:meiotic cell cycle"/>
    <property type="evidence" value="ECO:0007669"/>
    <property type="project" value="TreeGrafter"/>
</dbReference>
<protein>
    <submittedName>
        <fullName evidence="9">Gamma tubulin ring complex protein</fullName>
    </submittedName>
</protein>
<dbReference type="PANTHER" id="PTHR19302:SF14">
    <property type="entry name" value="GAMMA-TUBULIN COMPLEX COMPONENT 3"/>
    <property type="match status" value="1"/>
</dbReference>
<dbReference type="InParanoid" id="D7G6W1"/>
<dbReference type="eggNOG" id="KOG2000">
    <property type="taxonomic scope" value="Eukaryota"/>
</dbReference>
<dbReference type="GO" id="GO:0007020">
    <property type="term" value="P:microtubule nucleation"/>
    <property type="evidence" value="ECO:0007669"/>
    <property type="project" value="InterPro"/>
</dbReference>
<keyword evidence="10" id="KW-1185">Reference proteome</keyword>
<accession>D7G6W1</accession>
<dbReference type="GO" id="GO:0000278">
    <property type="term" value="P:mitotic cell cycle"/>
    <property type="evidence" value="ECO:0007669"/>
    <property type="project" value="TreeGrafter"/>
</dbReference>
<organism evidence="9 10">
    <name type="scientific">Ectocarpus siliculosus</name>
    <name type="common">Brown alga</name>
    <name type="synonym">Conferva siliculosa</name>
    <dbReference type="NCBI Taxonomy" id="2880"/>
    <lineage>
        <taxon>Eukaryota</taxon>
        <taxon>Sar</taxon>
        <taxon>Stramenopiles</taxon>
        <taxon>Ochrophyta</taxon>
        <taxon>PX clade</taxon>
        <taxon>Phaeophyceae</taxon>
        <taxon>Ectocarpales</taxon>
        <taxon>Ectocarpaceae</taxon>
        <taxon>Ectocarpus</taxon>
    </lineage>
</organism>
<dbReference type="GO" id="GO:0043015">
    <property type="term" value="F:gamma-tubulin binding"/>
    <property type="evidence" value="ECO:0007669"/>
    <property type="project" value="InterPro"/>
</dbReference>
<dbReference type="OMA" id="FVNNLWS"/>
<dbReference type="AlphaFoldDB" id="D7G6W1"/>
<keyword evidence="4" id="KW-0493">Microtubule</keyword>
<feature type="compositionally biased region" description="Basic and acidic residues" evidence="6">
    <location>
        <begin position="210"/>
        <end position="219"/>
    </location>
</feature>
<evidence type="ECO:0000256" key="2">
    <source>
        <dbReference type="ARBA" id="ARBA00010337"/>
    </source>
</evidence>
<feature type="region of interest" description="Disordered" evidence="6">
    <location>
        <begin position="197"/>
        <end position="239"/>
    </location>
</feature>